<proteinExistence type="predicted"/>
<evidence type="ECO:0000313" key="2">
    <source>
        <dbReference type="EMBL" id="CAL1297459.1"/>
    </source>
</evidence>
<dbReference type="AlphaFoldDB" id="A0AAV2BNM6"/>
<keyword evidence="1" id="KW-0732">Signal</keyword>
<comment type="caution">
    <text evidence="2">The sequence shown here is derived from an EMBL/GenBank/DDBJ whole genome shotgun (WGS) entry which is preliminary data.</text>
</comment>
<gene>
    <name evidence="2" type="ORF">LARSCL_LOCUS20311</name>
</gene>
<reference evidence="2 3" key="1">
    <citation type="submission" date="2024-04" db="EMBL/GenBank/DDBJ databases">
        <authorList>
            <person name="Rising A."/>
            <person name="Reimegard J."/>
            <person name="Sonavane S."/>
            <person name="Akerstrom W."/>
            <person name="Nylinder S."/>
            <person name="Hedman E."/>
            <person name="Kallberg Y."/>
        </authorList>
    </citation>
    <scope>NUCLEOTIDE SEQUENCE [LARGE SCALE GENOMIC DNA]</scope>
</reference>
<dbReference type="Proteomes" id="UP001497382">
    <property type="component" value="Unassembled WGS sequence"/>
</dbReference>
<feature type="chain" id="PRO_5043494746" evidence="1">
    <location>
        <begin position="28"/>
        <end position="90"/>
    </location>
</feature>
<evidence type="ECO:0000313" key="3">
    <source>
        <dbReference type="Proteomes" id="UP001497382"/>
    </source>
</evidence>
<keyword evidence="3" id="KW-1185">Reference proteome</keyword>
<feature type="signal peptide" evidence="1">
    <location>
        <begin position="1"/>
        <end position="27"/>
    </location>
</feature>
<accession>A0AAV2BNM6</accession>
<sequence length="90" mass="10019">MYLRTQFSIFIICSILCFLFFTSEVRCAREKAVVKKTKPFDNVIAGLESIATGMFDILRGVAPGLADLVSDIANMRTWAIHLCASTNSRL</sequence>
<protein>
    <submittedName>
        <fullName evidence="2">Uncharacterized protein</fullName>
    </submittedName>
</protein>
<dbReference type="EMBL" id="CAXIEN010000425">
    <property type="protein sequence ID" value="CAL1297459.1"/>
    <property type="molecule type" value="Genomic_DNA"/>
</dbReference>
<name>A0AAV2BNM6_9ARAC</name>
<organism evidence="2 3">
    <name type="scientific">Larinioides sclopetarius</name>
    <dbReference type="NCBI Taxonomy" id="280406"/>
    <lineage>
        <taxon>Eukaryota</taxon>
        <taxon>Metazoa</taxon>
        <taxon>Ecdysozoa</taxon>
        <taxon>Arthropoda</taxon>
        <taxon>Chelicerata</taxon>
        <taxon>Arachnida</taxon>
        <taxon>Araneae</taxon>
        <taxon>Araneomorphae</taxon>
        <taxon>Entelegynae</taxon>
        <taxon>Araneoidea</taxon>
        <taxon>Araneidae</taxon>
        <taxon>Larinioides</taxon>
    </lineage>
</organism>
<evidence type="ECO:0000256" key="1">
    <source>
        <dbReference type="SAM" id="SignalP"/>
    </source>
</evidence>